<dbReference type="PANTHER" id="PTHR15615:SF108">
    <property type="entry name" value="PROTEIN CNPPD1"/>
    <property type="match status" value="1"/>
</dbReference>
<organism evidence="2 3">
    <name type="scientific">Streblomastix strix</name>
    <dbReference type="NCBI Taxonomy" id="222440"/>
    <lineage>
        <taxon>Eukaryota</taxon>
        <taxon>Metamonada</taxon>
        <taxon>Preaxostyla</taxon>
        <taxon>Oxymonadida</taxon>
        <taxon>Streblomastigidae</taxon>
        <taxon>Streblomastix</taxon>
    </lineage>
</organism>
<comment type="caution">
    <text evidence="2">The sequence shown here is derived from an EMBL/GenBank/DDBJ whole genome shotgun (WGS) entry which is preliminary data.</text>
</comment>
<name>A0A5J4WMM4_9EUKA</name>
<evidence type="ECO:0000313" key="2">
    <source>
        <dbReference type="EMBL" id="KAA6396240.1"/>
    </source>
</evidence>
<feature type="region of interest" description="Disordered" evidence="1">
    <location>
        <begin position="324"/>
        <end position="394"/>
    </location>
</feature>
<feature type="compositionally biased region" description="Polar residues" evidence="1">
    <location>
        <begin position="495"/>
        <end position="507"/>
    </location>
</feature>
<sequence>MSIPKILHIEPEQQSNSHSQHGCMGQNCQSQEIVATDDKTHANSICDAYYTFRQAYFPNPVPVVQPDVLNRETILAFAQYFALSIVYYTEQHKLLTQSQSLSCMPLGQASQIAQNTVRHLGNHSLALGVDRSQAYPIWKPQTVEGTNNVVYLRDMTETVLTYMVQYAHLSETEFIQSVVLLDRAVTVSHCNPCYKQLFFFSNESYSGLQFSAYPNGRAGGNITQAMRNACNSSQVQNKKPFIITKENASMALLVSVLIAHKMSNDKPLSNKWWADLFSIHLIDLTQSEIVLLRALCFSTFVNADEFVAARALMQACTSILDKKDSANATPEQTDNNEEKEIKEQSNEKHDDQPAQVSINTKTPEAQIQNSSKSEQNISDRGMTQISKQSPLKNSTKFQTNIQYSQPAQSSSILTELSQQLNKQQPGAGIGSNSETQSIGKVSNIKDSNLFNGAGTIAKSIHISNGIHKSPFNITQTLSKSSVQSTNDVIPEDNKSGQQNTNIGSSKSLQKKCPNTRIFPIKEAKDIKSGVSIVIPTTKPSQSQTSSNSSFGSIHTRTSSSVSRSGSASNTYVNINHNIPGTK</sequence>
<dbReference type="GO" id="GO:0019901">
    <property type="term" value="F:protein kinase binding"/>
    <property type="evidence" value="ECO:0007669"/>
    <property type="project" value="InterPro"/>
</dbReference>
<feature type="compositionally biased region" description="Basic and acidic residues" evidence="1">
    <location>
        <begin position="336"/>
        <end position="352"/>
    </location>
</feature>
<feature type="region of interest" description="Disordered" evidence="1">
    <location>
        <begin position="535"/>
        <end position="582"/>
    </location>
</feature>
<feature type="compositionally biased region" description="Polar residues" evidence="1">
    <location>
        <begin position="569"/>
        <end position="582"/>
    </location>
</feature>
<accession>A0A5J4WMM4</accession>
<dbReference type="Proteomes" id="UP000324800">
    <property type="component" value="Unassembled WGS sequence"/>
</dbReference>
<dbReference type="PANTHER" id="PTHR15615">
    <property type="match status" value="1"/>
</dbReference>
<evidence type="ECO:0000256" key="1">
    <source>
        <dbReference type="SAM" id="MobiDB-lite"/>
    </source>
</evidence>
<reference evidence="2 3" key="1">
    <citation type="submission" date="2019-03" db="EMBL/GenBank/DDBJ databases">
        <title>Single cell metagenomics reveals metabolic interactions within the superorganism composed of flagellate Streblomastix strix and complex community of Bacteroidetes bacteria on its surface.</title>
        <authorList>
            <person name="Treitli S.C."/>
            <person name="Kolisko M."/>
            <person name="Husnik F."/>
            <person name="Keeling P."/>
            <person name="Hampl V."/>
        </authorList>
    </citation>
    <scope>NUCLEOTIDE SEQUENCE [LARGE SCALE GENOMIC DNA]</scope>
    <source>
        <strain evidence="2">ST1C</strain>
    </source>
</reference>
<dbReference type="InterPro" id="IPR013922">
    <property type="entry name" value="Cyclin_PHO80-like"/>
</dbReference>
<feature type="compositionally biased region" description="Polar residues" evidence="1">
    <location>
        <begin position="354"/>
        <end position="394"/>
    </location>
</feature>
<dbReference type="EMBL" id="SNRW01001478">
    <property type="protein sequence ID" value="KAA6396240.1"/>
    <property type="molecule type" value="Genomic_DNA"/>
</dbReference>
<feature type="region of interest" description="Disordered" evidence="1">
    <location>
        <begin position="482"/>
        <end position="510"/>
    </location>
</feature>
<gene>
    <name evidence="2" type="ORF">EZS28_008236</name>
</gene>
<dbReference type="AlphaFoldDB" id="A0A5J4WMM4"/>
<dbReference type="Gene3D" id="1.10.472.10">
    <property type="entry name" value="Cyclin-like"/>
    <property type="match status" value="1"/>
</dbReference>
<evidence type="ECO:0000313" key="3">
    <source>
        <dbReference type="Proteomes" id="UP000324800"/>
    </source>
</evidence>
<proteinExistence type="predicted"/>
<feature type="compositionally biased region" description="Low complexity" evidence="1">
    <location>
        <begin position="540"/>
        <end position="568"/>
    </location>
</feature>
<protein>
    <submittedName>
        <fullName evidence="2">Uncharacterized protein</fullName>
    </submittedName>
</protein>